<dbReference type="RefSeq" id="WP_013014603.1">
    <property type="nucleotide sequence ID" value="NC_013946.1"/>
</dbReference>
<dbReference type="STRING" id="504728.K649_10760"/>
<dbReference type="PATRIC" id="fig|504728.9.peg.2218"/>
<evidence type="ECO:0000313" key="2">
    <source>
        <dbReference type="EMBL" id="AGK05444.1"/>
    </source>
</evidence>
<dbReference type="KEGG" id="mre:K649_10760"/>
<evidence type="ECO:0000313" key="4">
    <source>
        <dbReference type="Proteomes" id="UP000013026"/>
    </source>
</evidence>
<dbReference type="KEGG" id="mrb:Mrub_2354"/>
<reference evidence="1 3" key="1">
    <citation type="journal article" date="2010" name="Stand. Genomic Sci.">
        <title>Complete genome sequence of Meiothermus ruber type strain (21).</title>
        <authorList>
            <person name="Tindall B.J."/>
            <person name="Sikorski J."/>
            <person name="Lucas S."/>
            <person name="Goltsman E."/>
            <person name="Copeland A."/>
            <person name="Glavina Del Rio T."/>
            <person name="Nolan M."/>
            <person name="Tice H."/>
            <person name="Cheng J.F."/>
            <person name="Han C."/>
            <person name="Pitluck S."/>
            <person name="Liolios K."/>
            <person name="Ivanova N."/>
            <person name="Mavromatis K."/>
            <person name="Ovchinnikova G."/>
            <person name="Pati A."/>
            <person name="Fahnrich R."/>
            <person name="Goodwin L."/>
            <person name="Chen A."/>
            <person name="Palaniappan K."/>
            <person name="Land M."/>
            <person name="Hauser L."/>
            <person name="Chang Y.J."/>
            <person name="Jeffries C.D."/>
            <person name="Rohde M."/>
            <person name="Goker M."/>
            <person name="Woyke T."/>
            <person name="Bristow J."/>
            <person name="Eisen J.A."/>
            <person name="Markowitz V."/>
            <person name="Hugenholtz P."/>
            <person name="Kyrpides N.C."/>
            <person name="Klenk H.P."/>
            <person name="Lapidus A."/>
        </authorList>
    </citation>
    <scope>NUCLEOTIDE SEQUENCE [LARGE SCALE GENOMIC DNA]</scope>
    <source>
        <strain evidence="3">ATCC 35948 / DSM 1279 / VKM B-1258 / 21</strain>
        <strain evidence="1">DSM 1279</strain>
    </source>
</reference>
<dbReference type="AlphaFoldDB" id="D3PLL4"/>
<dbReference type="EMBL" id="CP005385">
    <property type="protein sequence ID" value="AGK05444.1"/>
    <property type="molecule type" value="Genomic_DNA"/>
</dbReference>
<evidence type="ECO:0000313" key="3">
    <source>
        <dbReference type="Proteomes" id="UP000006655"/>
    </source>
</evidence>
<sequence>MSTAKTQPIQLEVPAPVELPQLEELEFEETPLEEQERIVAEALERNAEVLRGLAQR</sequence>
<reference evidence="2 4" key="3">
    <citation type="submission" date="2013-04" db="EMBL/GenBank/DDBJ databases">
        <authorList>
            <person name="Chin J."/>
            <person name="Alexander D.H."/>
            <person name="Marks P."/>
            <person name="Korlach J."/>
            <person name="Clum A."/>
            <person name="Copeland A."/>
        </authorList>
    </citation>
    <scope>NUCLEOTIDE SEQUENCE [LARGE SCALE GENOMIC DNA]</scope>
    <source>
        <strain evidence="4">ATCC 35948 / DSM 1279 / VKM B-1258 / 21</strain>
        <strain evidence="2">DSM 1279</strain>
    </source>
</reference>
<reference evidence="2" key="2">
    <citation type="submission" date="2013-04" db="EMBL/GenBank/DDBJ databases">
        <title>Non-Hybrid, Finished Microbial Genome Assemblies from Long-Read SMRT Sequencing Data.</title>
        <authorList>
            <person name="Klammer A."/>
            <person name="Drake J."/>
            <person name="Heiner C."/>
            <person name="Clum A."/>
            <person name="Copeland A."/>
            <person name="Huddleston J."/>
            <person name="Eichler E."/>
            <person name="Turner S.W."/>
        </authorList>
    </citation>
    <scope>NUCLEOTIDE SEQUENCE</scope>
    <source>
        <strain evidence="2">DSM 1279</strain>
    </source>
</reference>
<accession>D3PLL4</accession>
<evidence type="ECO:0000313" key="1">
    <source>
        <dbReference type="EMBL" id="ADD29105.1"/>
    </source>
</evidence>
<proteinExistence type="predicted"/>
<dbReference type="EMBL" id="CP001743">
    <property type="protein sequence ID" value="ADD29105.1"/>
    <property type="molecule type" value="Genomic_DNA"/>
</dbReference>
<dbReference type="Proteomes" id="UP000013026">
    <property type="component" value="Chromosome"/>
</dbReference>
<keyword evidence="3" id="KW-1185">Reference proteome</keyword>
<organism evidence="2 4">
    <name type="scientific">Meiothermus ruber (strain ATCC 35948 / DSM 1279 / VKM B-1258 / 21)</name>
    <name type="common">Thermus ruber</name>
    <dbReference type="NCBI Taxonomy" id="504728"/>
    <lineage>
        <taxon>Bacteria</taxon>
        <taxon>Thermotogati</taxon>
        <taxon>Deinococcota</taxon>
        <taxon>Deinococci</taxon>
        <taxon>Thermales</taxon>
        <taxon>Thermaceae</taxon>
        <taxon>Meiothermus</taxon>
    </lineage>
</organism>
<dbReference type="Proteomes" id="UP000006655">
    <property type="component" value="Chromosome"/>
</dbReference>
<protein>
    <submittedName>
        <fullName evidence="2">Uncharacterized protein</fullName>
    </submittedName>
</protein>
<name>D3PLL4_MEIRD</name>
<gene>
    <name evidence="1" type="ordered locus">Mrub_2354</name>
    <name evidence="2" type="ORF">K649_10760</name>
</gene>